<comment type="subcellular location">
    <subcellularLocation>
        <location evidence="1">Cell membrane</location>
        <topology evidence="1">Multi-pass membrane protein</topology>
    </subcellularLocation>
</comment>
<dbReference type="GO" id="GO:0005886">
    <property type="term" value="C:plasma membrane"/>
    <property type="evidence" value="ECO:0007669"/>
    <property type="project" value="UniProtKB-SubCell"/>
</dbReference>
<feature type="transmembrane region" description="Helical" evidence="8">
    <location>
        <begin position="119"/>
        <end position="140"/>
    </location>
</feature>
<feature type="transmembrane region" description="Helical" evidence="8">
    <location>
        <begin position="34"/>
        <end position="57"/>
    </location>
</feature>
<evidence type="ECO:0000313" key="10">
    <source>
        <dbReference type="Proteomes" id="UP000253891"/>
    </source>
</evidence>
<protein>
    <submittedName>
        <fullName evidence="9">Sugar transport protein</fullName>
    </submittedName>
</protein>
<keyword evidence="5 8" id="KW-0812">Transmembrane</keyword>
<dbReference type="SUPFAM" id="SSF103481">
    <property type="entry name" value="Multidrug resistance efflux transporter EmrE"/>
    <property type="match status" value="1"/>
</dbReference>
<proteinExistence type="inferred from homology"/>
<keyword evidence="7 8" id="KW-0472">Membrane</keyword>
<feature type="transmembrane region" description="Helical" evidence="8">
    <location>
        <begin position="292"/>
        <end position="311"/>
    </location>
</feature>
<evidence type="ECO:0000256" key="6">
    <source>
        <dbReference type="ARBA" id="ARBA00022989"/>
    </source>
</evidence>
<feature type="transmembrane region" description="Helical" evidence="8">
    <location>
        <begin position="257"/>
        <end position="280"/>
    </location>
</feature>
<evidence type="ECO:0000256" key="8">
    <source>
        <dbReference type="SAM" id="Phobius"/>
    </source>
</evidence>
<keyword evidence="6 8" id="KW-1133">Transmembrane helix</keyword>
<evidence type="ECO:0000256" key="1">
    <source>
        <dbReference type="ARBA" id="ARBA00004651"/>
    </source>
</evidence>
<feature type="transmembrane region" description="Helical" evidence="8">
    <location>
        <begin position="63"/>
        <end position="85"/>
    </location>
</feature>
<dbReference type="STRING" id="157463.GCA_001047075_00491"/>
<dbReference type="Proteomes" id="UP000253891">
    <property type="component" value="Unassembled WGS sequence"/>
</dbReference>
<organism evidence="9 10">
    <name type="scientific">Fructobacillus ficulneus</name>
    <dbReference type="NCBI Taxonomy" id="157463"/>
    <lineage>
        <taxon>Bacteria</taxon>
        <taxon>Bacillati</taxon>
        <taxon>Bacillota</taxon>
        <taxon>Bacilli</taxon>
        <taxon>Lactobacillales</taxon>
        <taxon>Lactobacillaceae</taxon>
        <taxon>Fructobacillus</taxon>
    </lineage>
</organism>
<dbReference type="EMBL" id="DF968000">
    <property type="protein sequence ID" value="GAO99573.1"/>
    <property type="molecule type" value="Genomic_DNA"/>
</dbReference>
<dbReference type="InterPro" id="IPR037185">
    <property type="entry name" value="EmrE-like"/>
</dbReference>
<evidence type="ECO:0000256" key="2">
    <source>
        <dbReference type="ARBA" id="ARBA00006117"/>
    </source>
</evidence>
<dbReference type="CDD" id="cd23110">
    <property type="entry name" value="GRP"/>
    <property type="match status" value="1"/>
</dbReference>
<dbReference type="InterPro" id="IPR010651">
    <property type="entry name" value="Sugar_transport"/>
</dbReference>
<feature type="transmembrane region" description="Helical" evidence="8">
    <location>
        <begin position="92"/>
        <end position="113"/>
    </location>
</feature>
<dbReference type="AlphaFoldDB" id="A0A0K8MHC5"/>
<feature type="transmembrane region" description="Helical" evidence="8">
    <location>
        <begin position="193"/>
        <end position="220"/>
    </location>
</feature>
<sequence>MNIALVIALLPALFWGSVGLVSTKMGGSAAQQTFGMSIGALIFGMVTLFGFVIPQGFYLGQEIWVVGILSGLVWAMGMVFQFLLFKQMGVSLGMPLSTAGQIIMNALLAATLLGEWSNVAMWIVGIVSIALVVTGATLISKPDKSNAGAAKIDAKGIFYLVMSTAGFMLYFVLPNFLSKIGYISSNIKEAGHGLNYMTAIVGPQAIGQVVGATIIVLFVFREGKQMFALPTWKNLTTGLVWAVGNIFMFISSANPDVGQTIATALSQLSIVVGTFGGIYILHEKKTSTQMKFVIAGTLFVLVGAILIGNIHSFA</sequence>
<feature type="transmembrane region" description="Helical" evidence="8">
    <location>
        <begin position="6"/>
        <end position="22"/>
    </location>
</feature>
<keyword evidence="4 9" id="KW-0762">Sugar transport</keyword>
<feature type="transmembrane region" description="Helical" evidence="8">
    <location>
        <begin position="152"/>
        <end position="173"/>
    </location>
</feature>
<evidence type="ECO:0000256" key="7">
    <source>
        <dbReference type="ARBA" id="ARBA00023136"/>
    </source>
</evidence>
<gene>
    <name evidence="9" type="ORF">FFIC_230570</name>
</gene>
<reference evidence="9 10" key="1">
    <citation type="journal article" date="2015" name="BMC Genomics">
        <title>Comparative genomics of Fructobacillus spp. and Leuconostoc spp. reveals niche-specific evolution of Fructobacillus spp.</title>
        <authorList>
            <person name="Endo A."/>
            <person name="Tanizawa Y."/>
            <person name="Tanaka N."/>
            <person name="Maeno S."/>
            <person name="Kumar H."/>
            <person name="Shiwa Y."/>
            <person name="Okada S."/>
            <person name="Yoshikawa H."/>
            <person name="Dicks L."/>
            <person name="Nakagawa J."/>
            <person name="Arita M."/>
        </authorList>
    </citation>
    <scope>NUCLEOTIDE SEQUENCE [LARGE SCALE GENOMIC DNA]</scope>
    <source>
        <strain evidence="9 10">JCM 12225</strain>
    </source>
</reference>
<name>A0A0K8MHC5_9LACO</name>
<keyword evidence="3" id="KW-0813">Transport</keyword>
<dbReference type="PANTHER" id="PTHR16119">
    <property type="entry name" value="TRANSMEMBRANE PROTEIN 144"/>
    <property type="match status" value="1"/>
</dbReference>
<dbReference type="Pfam" id="PF06800">
    <property type="entry name" value="Sugar_transport"/>
    <property type="match status" value="1"/>
</dbReference>
<evidence type="ECO:0000256" key="3">
    <source>
        <dbReference type="ARBA" id="ARBA00022448"/>
    </source>
</evidence>
<comment type="similarity">
    <text evidence="2">Belongs to the GRP transporter (TC 2.A.7.5) family.</text>
</comment>
<dbReference type="OrthoDB" id="1452595at2"/>
<feature type="transmembrane region" description="Helical" evidence="8">
    <location>
        <begin position="232"/>
        <end position="251"/>
    </location>
</feature>
<dbReference type="RefSeq" id="WP_061992977.1">
    <property type="nucleotide sequence ID" value="NZ_DF968000.1"/>
</dbReference>
<evidence type="ECO:0000256" key="4">
    <source>
        <dbReference type="ARBA" id="ARBA00022597"/>
    </source>
</evidence>
<evidence type="ECO:0000313" key="9">
    <source>
        <dbReference type="EMBL" id="GAO99573.1"/>
    </source>
</evidence>
<accession>A0A0K8MHC5</accession>
<dbReference type="PANTHER" id="PTHR16119:SF17">
    <property type="entry name" value="TRANSMEMBRANE PROTEIN 144"/>
    <property type="match status" value="1"/>
</dbReference>
<keyword evidence="10" id="KW-1185">Reference proteome</keyword>
<dbReference type="GO" id="GO:0015144">
    <property type="term" value="F:carbohydrate transmembrane transporter activity"/>
    <property type="evidence" value="ECO:0007669"/>
    <property type="project" value="InterPro"/>
</dbReference>
<evidence type="ECO:0000256" key="5">
    <source>
        <dbReference type="ARBA" id="ARBA00022692"/>
    </source>
</evidence>